<dbReference type="AlphaFoldDB" id="A0A2T3AF72"/>
<evidence type="ECO:0000256" key="1">
    <source>
        <dbReference type="SAM" id="MobiDB-lite"/>
    </source>
</evidence>
<dbReference type="Proteomes" id="UP000241462">
    <property type="component" value="Unassembled WGS sequence"/>
</dbReference>
<sequence length="161" mass="17751">MFPPIHIDLCSFPAQLPPNSSHHPVGHSSCSVQVSQLERVGLYQKQQTVPAAPADVRFDVHGTQQADDDENLYDYTNGVAQSLHSLAPLRSYALLLGALLVFLNRPSLGRICRQRLPAAILRLLRLLCSTTAARTCRRAEPEEAQPLSPPTTTPRSAHKQR</sequence>
<protein>
    <submittedName>
        <fullName evidence="2">Uncharacterized protein</fullName>
    </submittedName>
</protein>
<accession>A0A2T3AF72</accession>
<feature type="region of interest" description="Disordered" evidence="1">
    <location>
        <begin position="138"/>
        <end position="161"/>
    </location>
</feature>
<proteinExistence type="predicted"/>
<dbReference type="InParanoid" id="A0A2T3AF72"/>
<keyword evidence="3" id="KW-1185">Reference proteome</keyword>
<evidence type="ECO:0000313" key="3">
    <source>
        <dbReference type="Proteomes" id="UP000241462"/>
    </source>
</evidence>
<reference evidence="2 3" key="1">
    <citation type="journal article" date="2018" name="Mycol. Prog.">
        <title>Coniella lustricola, a new species from submerged detritus.</title>
        <authorList>
            <person name="Raudabaugh D.B."/>
            <person name="Iturriaga T."/>
            <person name="Carver A."/>
            <person name="Mondo S."/>
            <person name="Pangilinan J."/>
            <person name="Lipzen A."/>
            <person name="He G."/>
            <person name="Amirebrahimi M."/>
            <person name="Grigoriev I.V."/>
            <person name="Miller A.N."/>
        </authorList>
    </citation>
    <scope>NUCLEOTIDE SEQUENCE [LARGE SCALE GENOMIC DNA]</scope>
    <source>
        <strain evidence="2 3">B22-T-1</strain>
    </source>
</reference>
<dbReference type="EMBL" id="KZ678398">
    <property type="protein sequence ID" value="PSR94395.1"/>
    <property type="molecule type" value="Genomic_DNA"/>
</dbReference>
<name>A0A2T3AF72_9PEZI</name>
<gene>
    <name evidence="2" type="ORF">BD289DRAFT_139730</name>
</gene>
<organism evidence="2 3">
    <name type="scientific">Coniella lustricola</name>
    <dbReference type="NCBI Taxonomy" id="2025994"/>
    <lineage>
        <taxon>Eukaryota</taxon>
        <taxon>Fungi</taxon>
        <taxon>Dikarya</taxon>
        <taxon>Ascomycota</taxon>
        <taxon>Pezizomycotina</taxon>
        <taxon>Sordariomycetes</taxon>
        <taxon>Sordariomycetidae</taxon>
        <taxon>Diaporthales</taxon>
        <taxon>Schizoparmaceae</taxon>
        <taxon>Coniella</taxon>
    </lineage>
</organism>
<evidence type="ECO:0000313" key="2">
    <source>
        <dbReference type="EMBL" id="PSR94395.1"/>
    </source>
</evidence>